<gene>
    <name evidence="2" type="ORF">B0H17DRAFT_1187941</name>
</gene>
<evidence type="ECO:0000256" key="1">
    <source>
        <dbReference type="SAM" id="MobiDB-lite"/>
    </source>
</evidence>
<proteinExistence type="predicted"/>
<accession>A0AAD7FJH6</accession>
<dbReference type="AlphaFoldDB" id="A0AAD7FJH6"/>
<dbReference type="EMBL" id="JARKIE010000556">
    <property type="protein sequence ID" value="KAJ7628090.1"/>
    <property type="molecule type" value="Genomic_DNA"/>
</dbReference>
<comment type="caution">
    <text evidence="2">The sequence shown here is derived from an EMBL/GenBank/DDBJ whole genome shotgun (WGS) entry which is preliminary data.</text>
</comment>
<sequence>MYLTRNNPILSSADSARPRKKHVHAECGEPVKGHHRVNGLLICRTGSADDRMTVSTSKASEIGGELWALSQLQPGRLDDLELAMAQSLQLLREARAHGFGSRGIPGTLDDDSSLQRRGAYANPSWAGVAITALETFRELWKHTFTVFVLLLCMAFYFTRNDSPKPSITCTPS</sequence>
<organism evidence="2 3">
    <name type="scientific">Mycena rosella</name>
    <name type="common">Pink bonnet</name>
    <name type="synonym">Agaricus rosellus</name>
    <dbReference type="NCBI Taxonomy" id="1033263"/>
    <lineage>
        <taxon>Eukaryota</taxon>
        <taxon>Fungi</taxon>
        <taxon>Dikarya</taxon>
        <taxon>Basidiomycota</taxon>
        <taxon>Agaricomycotina</taxon>
        <taxon>Agaricomycetes</taxon>
        <taxon>Agaricomycetidae</taxon>
        <taxon>Agaricales</taxon>
        <taxon>Marasmiineae</taxon>
        <taxon>Mycenaceae</taxon>
        <taxon>Mycena</taxon>
    </lineage>
</organism>
<feature type="compositionally biased region" description="Polar residues" evidence="1">
    <location>
        <begin position="1"/>
        <end position="14"/>
    </location>
</feature>
<evidence type="ECO:0000313" key="2">
    <source>
        <dbReference type="EMBL" id="KAJ7628090.1"/>
    </source>
</evidence>
<name>A0AAD7FJH6_MYCRO</name>
<feature type="region of interest" description="Disordered" evidence="1">
    <location>
        <begin position="1"/>
        <end position="21"/>
    </location>
</feature>
<protein>
    <submittedName>
        <fullName evidence="2">Uncharacterized protein</fullName>
    </submittedName>
</protein>
<keyword evidence="3" id="KW-1185">Reference proteome</keyword>
<dbReference type="Proteomes" id="UP001221757">
    <property type="component" value="Unassembled WGS sequence"/>
</dbReference>
<evidence type="ECO:0000313" key="3">
    <source>
        <dbReference type="Proteomes" id="UP001221757"/>
    </source>
</evidence>
<reference evidence="2" key="1">
    <citation type="submission" date="2023-03" db="EMBL/GenBank/DDBJ databases">
        <title>Massive genome expansion in bonnet fungi (Mycena s.s.) driven by repeated elements and novel gene families across ecological guilds.</title>
        <authorList>
            <consortium name="Lawrence Berkeley National Laboratory"/>
            <person name="Harder C.B."/>
            <person name="Miyauchi S."/>
            <person name="Viragh M."/>
            <person name="Kuo A."/>
            <person name="Thoen E."/>
            <person name="Andreopoulos B."/>
            <person name="Lu D."/>
            <person name="Skrede I."/>
            <person name="Drula E."/>
            <person name="Henrissat B."/>
            <person name="Morin E."/>
            <person name="Kohler A."/>
            <person name="Barry K."/>
            <person name="LaButti K."/>
            <person name="Morin E."/>
            <person name="Salamov A."/>
            <person name="Lipzen A."/>
            <person name="Mereny Z."/>
            <person name="Hegedus B."/>
            <person name="Baldrian P."/>
            <person name="Stursova M."/>
            <person name="Weitz H."/>
            <person name="Taylor A."/>
            <person name="Grigoriev I.V."/>
            <person name="Nagy L.G."/>
            <person name="Martin F."/>
            <person name="Kauserud H."/>
        </authorList>
    </citation>
    <scope>NUCLEOTIDE SEQUENCE</scope>
    <source>
        <strain evidence="2">CBHHK067</strain>
    </source>
</reference>